<dbReference type="PANTHER" id="PTHR33327:SF3">
    <property type="entry name" value="RNA-DIRECTED DNA POLYMERASE"/>
    <property type="match status" value="1"/>
</dbReference>
<protein>
    <submittedName>
        <fullName evidence="1">Uncharacterized protein</fullName>
    </submittedName>
</protein>
<reference evidence="1" key="1">
    <citation type="journal article" date="2023" name="Insect Mol. Biol.">
        <title>Genome sequencing provides insights into the evolution of gene families encoding plant cell wall-degrading enzymes in longhorned beetles.</title>
        <authorList>
            <person name="Shin N.R."/>
            <person name="Okamura Y."/>
            <person name="Kirsch R."/>
            <person name="Pauchet Y."/>
        </authorList>
    </citation>
    <scope>NUCLEOTIDE SEQUENCE</scope>
    <source>
        <strain evidence="1">AMC_N1</strain>
    </source>
</reference>
<proteinExistence type="predicted"/>
<dbReference type="EMBL" id="JAPWTK010000144">
    <property type="protein sequence ID" value="KAJ8948070.1"/>
    <property type="molecule type" value="Genomic_DNA"/>
</dbReference>
<keyword evidence="2" id="KW-1185">Reference proteome</keyword>
<dbReference type="PANTHER" id="PTHR33327">
    <property type="entry name" value="ENDONUCLEASE"/>
    <property type="match status" value="1"/>
</dbReference>
<dbReference type="AlphaFoldDB" id="A0AAV8YCE9"/>
<name>A0AAV8YCE9_9CUCU</name>
<organism evidence="1 2">
    <name type="scientific">Aromia moschata</name>
    <dbReference type="NCBI Taxonomy" id="1265417"/>
    <lineage>
        <taxon>Eukaryota</taxon>
        <taxon>Metazoa</taxon>
        <taxon>Ecdysozoa</taxon>
        <taxon>Arthropoda</taxon>
        <taxon>Hexapoda</taxon>
        <taxon>Insecta</taxon>
        <taxon>Pterygota</taxon>
        <taxon>Neoptera</taxon>
        <taxon>Endopterygota</taxon>
        <taxon>Coleoptera</taxon>
        <taxon>Polyphaga</taxon>
        <taxon>Cucujiformia</taxon>
        <taxon>Chrysomeloidea</taxon>
        <taxon>Cerambycidae</taxon>
        <taxon>Cerambycinae</taxon>
        <taxon>Callichromatini</taxon>
        <taxon>Aromia</taxon>
    </lineage>
</organism>
<sequence length="106" mass="11896">MQNDIEVTVATSTEVKQDETKFHYVVANLDPHVVNEVGGHHRRTSITKQGEEIGDRRPSQFIRHLRGLAGTTVHDTILRSLWMSRLPSHAQAILSMDDDVALDKVA</sequence>
<evidence type="ECO:0000313" key="2">
    <source>
        <dbReference type="Proteomes" id="UP001162162"/>
    </source>
</evidence>
<accession>A0AAV8YCE9</accession>
<gene>
    <name evidence="1" type="ORF">NQ318_008421</name>
</gene>
<dbReference type="Proteomes" id="UP001162162">
    <property type="component" value="Unassembled WGS sequence"/>
</dbReference>
<comment type="caution">
    <text evidence="1">The sequence shown here is derived from an EMBL/GenBank/DDBJ whole genome shotgun (WGS) entry which is preliminary data.</text>
</comment>
<evidence type="ECO:0000313" key="1">
    <source>
        <dbReference type="EMBL" id="KAJ8948070.1"/>
    </source>
</evidence>